<accession>A0ABD2PXM6</accession>
<dbReference type="AlphaFoldDB" id="A0ABD2PXM6"/>
<name>A0ABD2PXM6_9PLAT</name>
<dbReference type="EMBL" id="JBJKFK010002811">
    <property type="protein sequence ID" value="KAL3310596.1"/>
    <property type="molecule type" value="Genomic_DNA"/>
</dbReference>
<keyword evidence="3" id="KW-1185">Reference proteome</keyword>
<comment type="caution">
    <text evidence="2">The sequence shown here is derived from an EMBL/GenBank/DDBJ whole genome shotgun (WGS) entry which is preliminary data.</text>
</comment>
<evidence type="ECO:0000313" key="3">
    <source>
        <dbReference type="Proteomes" id="UP001626550"/>
    </source>
</evidence>
<gene>
    <name evidence="2" type="ORF">Ciccas_010836</name>
</gene>
<sequence length="64" mass="7135">MFIQTLCVIITIVFVSDRRNGNPDNNQTQGGAQIRITMRMIGKAGSTQLCYPAAEQQVERTSFD</sequence>
<evidence type="ECO:0000313" key="2">
    <source>
        <dbReference type="EMBL" id="KAL3310596.1"/>
    </source>
</evidence>
<reference evidence="2 3" key="1">
    <citation type="submission" date="2024-11" db="EMBL/GenBank/DDBJ databases">
        <title>Adaptive evolution of stress response genes in parasites aligns with host niche diversity.</title>
        <authorList>
            <person name="Hahn C."/>
            <person name="Resl P."/>
        </authorList>
    </citation>
    <scope>NUCLEOTIDE SEQUENCE [LARGE SCALE GENOMIC DNA]</scope>
    <source>
        <strain evidence="2">EGGRZ-B1_66</strain>
        <tissue evidence="2">Body</tissue>
    </source>
</reference>
<organism evidence="2 3">
    <name type="scientific">Cichlidogyrus casuarinus</name>
    <dbReference type="NCBI Taxonomy" id="1844966"/>
    <lineage>
        <taxon>Eukaryota</taxon>
        <taxon>Metazoa</taxon>
        <taxon>Spiralia</taxon>
        <taxon>Lophotrochozoa</taxon>
        <taxon>Platyhelminthes</taxon>
        <taxon>Monogenea</taxon>
        <taxon>Monopisthocotylea</taxon>
        <taxon>Dactylogyridea</taxon>
        <taxon>Ancyrocephalidae</taxon>
        <taxon>Cichlidogyrus</taxon>
    </lineage>
</organism>
<keyword evidence="1" id="KW-0732">Signal</keyword>
<protein>
    <recommendedName>
        <fullName evidence="4">Secreted protein</fullName>
    </recommendedName>
</protein>
<evidence type="ECO:0000256" key="1">
    <source>
        <dbReference type="SAM" id="SignalP"/>
    </source>
</evidence>
<proteinExistence type="predicted"/>
<evidence type="ECO:0008006" key="4">
    <source>
        <dbReference type="Google" id="ProtNLM"/>
    </source>
</evidence>
<dbReference type="Proteomes" id="UP001626550">
    <property type="component" value="Unassembled WGS sequence"/>
</dbReference>
<feature type="signal peptide" evidence="1">
    <location>
        <begin position="1"/>
        <end position="21"/>
    </location>
</feature>
<feature type="chain" id="PRO_5044755100" description="Secreted protein" evidence="1">
    <location>
        <begin position="22"/>
        <end position="64"/>
    </location>
</feature>